<dbReference type="AlphaFoldDB" id="A0A4U5NM42"/>
<feature type="repeat" description="PPR" evidence="3">
    <location>
        <begin position="211"/>
        <end position="241"/>
    </location>
</feature>
<organism evidence="4">
    <name type="scientific">Populus alba</name>
    <name type="common">White poplar</name>
    <dbReference type="NCBI Taxonomy" id="43335"/>
    <lineage>
        <taxon>Eukaryota</taxon>
        <taxon>Viridiplantae</taxon>
        <taxon>Streptophyta</taxon>
        <taxon>Embryophyta</taxon>
        <taxon>Tracheophyta</taxon>
        <taxon>Spermatophyta</taxon>
        <taxon>Magnoliopsida</taxon>
        <taxon>eudicotyledons</taxon>
        <taxon>Gunneridae</taxon>
        <taxon>Pentapetalae</taxon>
        <taxon>rosids</taxon>
        <taxon>fabids</taxon>
        <taxon>Malpighiales</taxon>
        <taxon>Salicaceae</taxon>
        <taxon>Saliceae</taxon>
        <taxon>Populus</taxon>
    </lineage>
</organism>
<dbReference type="PROSITE" id="PS51375">
    <property type="entry name" value="PPR"/>
    <property type="match status" value="2"/>
</dbReference>
<dbReference type="Pfam" id="PF01535">
    <property type="entry name" value="PPR"/>
    <property type="match status" value="2"/>
</dbReference>
<accession>A0A4U5NM42</accession>
<dbReference type="NCBIfam" id="TIGR00756">
    <property type="entry name" value="PPR"/>
    <property type="match status" value="2"/>
</dbReference>
<keyword evidence="2" id="KW-0677">Repeat</keyword>
<dbReference type="EMBL" id="RCHU01001022">
    <property type="protein sequence ID" value="TKR83892.1"/>
    <property type="molecule type" value="Genomic_DNA"/>
</dbReference>
<evidence type="ECO:0000313" key="4">
    <source>
        <dbReference type="EMBL" id="TKR83892.1"/>
    </source>
</evidence>
<dbReference type="InterPro" id="IPR011990">
    <property type="entry name" value="TPR-like_helical_dom_sf"/>
</dbReference>
<gene>
    <name evidence="4" type="ORF">D5086_0000266630</name>
</gene>
<feature type="repeat" description="PPR" evidence="3">
    <location>
        <begin position="141"/>
        <end position="175"/>
    </location>
</feature>
<name>A0A4U5NM42_POPAL</name>
<dbReference type="InterPro" id="IPR002885">
    <property type="entry name" value="PPR_rpt"/>
</dbReference>
<sequence length="300" mass="34469">MVPILRSCLRNARHLFSRSSCVYSPQSSSLFTSTTFYHQEKRLDPRNQSSANLVAAKVRVGSSPDEILLSWALDKVSNSLVDKLLFRFKDDRKSALGVFRWARLRSGYKHRPKAYDMMVDNLINLTLDSPRDEQGYARHPCVISYSTFILFYCRHYNFYKVYELLDEMEAQGCPPYAVTTTTTVFLAMSQNFEEALQRAQRMKSAECKPDMTSTYNSMIALLCHDGQVSKALALLKEMETLARFKLDGQAFYPLLKACFRMGDMNLLIQLMDDTVKRHQLSLDRSVYALLIHGLCRANKC</sequence>
<evidence type="ECO:0008006" key="5">
    <source>
        <dbReference type="Google" id="ProtNLM"/>
    </source>
</evidence>
<comment type="caution">
    <text evidence="4">The sequence shown here is derived from an EMBL/GenBank/DDBJ whole genome shotgun (WGS) entry which is preliminary data.</text>
</comment>
<reference evidence="4" key="1">
    <citation type="submission" date="2018-10" db="EMBL/GenBank/DDBJ databases">
        <title>Population genomic analysis revealed the cold adaptation of white poplar.</title>
        <authorList>
            <person name="Liu Y.-J."/>
        </authorList>
    </citation>
    <scope>NUCLEOTIDE SEQUENCE [LARGE SCALE GENOMIC DNA]</scope>
    <source>
        <strain evidence="4">PAL-ZL1</strain>
    </source>
</reference>
<comment type="similarity">
    <text evidence="1">Belongs to the PPR family. P subfamily.</text>
</comment>
<evidence type="ECO:0000256" key="1">
    <source>
        <dbReference type="ARBA" id="ARBA00007626"/>
    </source>
</evidence>
<dbReference type="PANTHER" id="PTHR47447">
    <property type="entry name" value="OS03G0856100 PROTEIN"/>
    <property type="match status" value="1"/>
</dbReference>
<evidence type="ECO:0000256" key="2">
    <source>
        <dbReference type="ARBA" id="ARBA00022737"/>
    </source>
</evidence>
<protein>
    <recommendedName>
        <fullName evidence="5">Pentatricopeptide repeat-containing protein</fullName>
    </recommendedName>
</protein>
<dbReference type="Gene3D" id="1.25.40.10">
    <property type="entry name" value="Tetratricopeptide repeat domain"/>
    <property type="match status" value="2"/>
</dbReference>
<dbReference type="PANTHER" id="PTHR47447:SF17">
    <property type="entry name" value="OS12G0638900 PROTEIN"/>
    <property type="match status" value="1"/>
</dbReference>
<evidence type="ECO:0000256" key="3">
    <source>
        <dbReference type="PROSITE-ProRule" id="PRU00708"/>
    </source>
</evidence>
<proteinExistence type="inferred from homology"/>